<dbReference type="GO" id="GO:0005634">
    <property type="term" value="C:nucleus"/>
    <property type="evidence" value="ECO:0007669"/>
    <property type="project" value="UniProtKB-SubCell"/>
</dbReference>
<feature type="domain" description="DNA replication checkpoint mediator MRC1" evidence="4">
    <location>
        <begin position="810"/>
        <end position="944"/>
    </location>
</feature>
<dbReference type="GO" id="GO:0007095">
    <property type="term" value="P:mitotic G2 DNA damage checkpoint signaling"/>
    <property type="evidence" value="ECO:0007669"/>
    <property type="project" value="TreeGrafter"/>
</dbReference>
<proteinExistence type="predicted"/>
<reference evidence="6" key="1">
    <citation type="journal article" date="2016" name="Nat. Commun.">
        <title>Genome analysis of three Pneumocystis species reveals adaptation mechanisms to life exclusively in mammalian hosts.</title>
        <authorList>
            <person name="Ma L."/>
            <person name="Chen Z."/>
            <person name="Huang D.W."/>
            <person name="Kutty G."/>
            <person name="Ishihara M."/>
            <person name="Wang H."/>
            <person name="Abouelleil A."/>
            <person name="Bishop L."/>
            <person name="Davey E."/>
            <person name="Deng R."/>
            <person name="Deng X."/>
            <person name="Fan L."/>
            <person name="Fantoni G."/>
            <person name="Fitzgerald M."/>
            <person name="Gogineni E."/>
            <person name="Goldberg J.M."/>
            <person name="Handley G."/>
            <person name="Hu X."/>
            <person name="Huber C."/>
            <person name="Jiao X."/>
            <person name="Jones K."/>
            <person name="Levin J.Z."/>
            <person name="Liu Y."/>
            <person name="Macdonald P."/>
            <person name="Melnikov A."/>
            <person name="Raley C."/>
            <person name="Sassi M."/>
            <person name="Sherman B.T."/>
            <person name="Song X."/>
            <person name="Sykes S."/>
            <person name="Tran B."/>
            <person name="Walsh L."/>
            <person name="Xia Y."/>
            <person name="Yang J."/>
            <person name="Young S."/>
            <person name="Zeng Q."/>
            <person name="Zheng X."/>
            <person name="Stephens R."/>
            <person name="Nusbaum C."/>
            <person name="Birren B.W."/>
            <person name="Azadi P."/>
            <person name="Lempicki R.A."/>
            <person name="Cuomo C.A."/>
            <person name="Kovacs J.A."/>
        </authorList>
    </citation>
    <scope>NUCLEOTIDE SEQUENCE [LARGE SCALE GENOMIC DNA]</scope>
    <source>
        <strain evidence="6">RU7</strain>
    </source>
</reference>
<accession>A0A0W4ZK35</accession>
<gene>
    <name evidence="5" type="ORF">T551_02569</name>
</gene>
<dbReference type="VEuPathDB" id="FungiDB:T551_02569"/>
<dbReference type="GO" id="GO:0033314">
    <property type="term" value="P:mitotic DNA replication checkpoint signaling"/>
    <property type="evidence" value="ECO:0007669"/>
    <property type="project" value="TreeGrafter"/>
</dbReference>
<dbReference type="InterPro" id="IPR024146">
    <property type="entry name" value="Claspin"/>
</dbReference>
<dbReference type="GO" id="GO:0010997">
    <property type="term" value="F:anaphase-promoting complex binding"/>
    <property type="evidence" value="ECO:0007669"/>
    <property type="project" value="TreeGrafter"/>
</dbReference>
<dbReference type="Pfam" id="PF09444">
    <property type="entry name" value="MRC1"/>
    <property type="match status" value="1"/>
</dbReference>
<organism evidence="5 6">
    <name type="scientific">Pneumocystis jirovecii (strain RU7)</name>
    <name type="common">Human pneumocystis pneumonia agent</name>
    <dbReference type="NCBI Taxonomy" id="1408657"/>
    <lineage>
        <taxon>Eukaryota</taxon>
        <taxon>Fungi</taxon>
        <taxon>Dikarya</taxon>
        <taxon>Ascomycota</taxon>
        <taxon>Taphrinomycotina</taxon>
        <taxon>Pneumocystomycetes</taxon>
        <taxon>Pneumocystaceae</taxon>
        <taxon>Pneumocystis</taxon>
    </lineage>
</organism>
<evidence type="ECO:0000313" key="5">
    <source>
        <dbReference type="EMBL" id="KTW28719.1"/>
    </source>
</evidence>
<comment type="caution">
    <text evidence="5">The sequence shown here is derived from an EMBL/GenBank/DDBJ whole genome shotgun (WGS) entry which is preliminary data.</text>
</comment>
<dbReference type="RefSeq" id="XP_018229054.1">
    <property type="nucleotide sequence ID" value="XM_018374832.1"/>
</dbReference>
<dbReference type="OrthoDB" id="2130597at2759"/>
<evidence type="ECO:0000313" key="6">
    <source>
        <dbReference type="Proteomes" id="UP000053447"/>
    </source>
</evidence>
<keyword evidence="6" id="KW-1185">Reference proteome</keyword>
<evidence type="ECO:0000256" key="1">
    <source>
        <dbReference type="ARBA" id="ARBA00004123"/>
    </source>
</evidence>
<protein>
    <recommendedName>
        <fullName evidence="4">DNA replication checkpoint mediator MRC1 domain-containing protein</fullName>
    </recommendedName>
</protein>
<dbReference type="STRING" id="1408657.A0A0W4ZK35"/>
<dbReference type="PANTHER" id="PTHR14396">
    <property type="entry name" value="CLASPIN"/>
    <property type="match status" value="1"/>
</dbReference>
<comment type="subcellular location">
    <subcellularLocation>
        <location evidence="1">Nucleus</location>
    </subcellularLocation>
</comment>
<keyword evidence="3" id="KW-0539">Nucleus</keyword>
<keyword evidence="2" id="KW-0597">Phosphoprotein</keyword>
<dbReference type="AlphaFoldDB" id="A0A0W4ZK35"/>
<dbReference type="Proteomes" id="UP000053447">
    <property type="component" value="Unassembled WGS sequence"/>
</dbReference>
<evidence type="ECO:0000256" key="3">
    <source>
        <dbReference type="ARBA" id="ARBA00023242"/>
    </source>
</evidence>
<dbReference type="PANTHER" id="PTHR14396:SF10">
    <property type="entry name" value="CLASPIN"/>
    <property type="match status" value="1"/>
</dbReference>
<dbReference type="EMBL" id="LFWA01000011">
    <property type="protein sequence ID" value="KTW28719.1"/>
    <property type="molecule type" value="Genomic_DNA"/>
</dbReference>
<name>A0A0W4ZK35_PNEJ7</name>
<sequence>MRSLRKTYGRLQILDETESINSIKQTENEMFSSLSTSVSLTSSPTIYSNSELTPRSKVKATLARFDIDEFELYDDSKHSSLLLDGAAQFFNNKKSSGSVKDCNTYLNEDLSPEIISKDSAYERVKKMLIRQTVNKDNECHFNTKHDILKLREKDNLLNKGLFNVLDTSLSSDSSEKLIFGSGLKEKSSLVQSGQKKHTYLETQKSETSGDALDHNFSLKKDCSLIKKKKRAITKKVMEEMQKETERMDRGMALVPERRLDKKTSILNFLKKVGYRADSVFESSLDQQGSEKESETTLIASELDISFTDNNHSQNNDYSLNISSKDQMSLSLDFEIPNIISKFPKAAKPCLISKQIEVVNYQNHKKMSFKTLVFENSSDSELEIDSLFYNSKNSEKEFKSFMSCGETHVSYFDLARLGSPSQKSRIKNKLFDHELLVKAAEQVKSERLEREDELKRKGIVLTSFEERAKEVVEVDDLVEKERLKAEDVRNIDNDNDDDDDNIWNNVCVAQNAKKSNDEFFNIDNHNGDIIHDDNNVNINVDLDFSGHSDLKDIENVKIYDADQNDQSDLLSSEESEGAQYVLDEMEEATIRTKICRNNARRVIMDDENEYNDFCNSRPLQDSVDNIFNLSQFFSSTLPNKHIANDFLENNIIDEKIVNETLNVDDLSKEMSFKLSQANVNLNLETLDNMNDSNCKLVSFSGNRNFDNVEKEFENTQLSMFDPPSSDIVFDNFSVSPRYLHSNTIEVGLNVDVNLPSNILVGDFKRKKRLIQRVSSNNNYSDIVNNDENVFSSATNSKCNFESNNYKHLASKPEEFIEDQAQESDDEYAGLGGTSDDDDLDDVKELEDMIDNTVSFQDIDASDIAAYYMKKEIDNDMKIISNLYNDITTGNLKKRRNVMLFDLDDSDDDESFQRRNKRQQIIRQKLLDNQNLSFMADNPKMKAFLSTIEDNQENLQSFVDVIDDESLKSQKSNDDIKNLIFPDAVLNVDNIVENVLPESRILYSKKYADIKKELSFFVDQQDTKTFADVLIDNDVKKRFDNFTGVIDRVADKCVSKELFCFPFSVFSKGKFANSLFKRSLFGKDHLSNNDDCFIEKKKNVLGEIFKTSSINFASKLASRAVNYNRSVIAKNLKVTDSKILNKKAVNEKRKSNVLKLFQANTIIA</sequence>
<evidence type="ECO:0000259" key="4">
    <source>
        <dbReference type="Pfam" id="PF09444"/>
    </source>
</evidence>
<dbReference type="GeneID" id="28941087"/>
<dbReference type="InterPro" id="IPR018564">
    <property type="entry name" value="Repl_chkpnt_MRC1_dom"/>
</dbReference>
<evidence type="ECO:0000256" key="2">
    <source>
        <dbReference type="ARBA" id="ARBA00022553"/>
    </source>
</evidence>